<name>A0A1C3TYY5_9HYPH</name>
<organism evidence="2 3">
    <name type="scientific">Rhizobium lusitanum</name>
    <dbReference type="NCBI Taxonomy" id="293958"/>
    <lineage>
        <taxon>Bacteria</taxon>
        <taxon>Pseudomonadati</taxon>
        <taxon>Pseudomonadota</taxon>
        <taxon>Alphaproteobacteria</taxon>
        <taxon>Hyphomicrobiales</taxon>
        <taxon>Rhizobiaceae</taxon>
        <taxon>Rhizobium/Agrobacterium group</taxon>
        <taxon>Rhizobium</taxon>
    </lineage>
</organism>
<dbReference type="Pfam" id="PF17929">
    <property type="entry name" value="TetR_C_34"/>
    <property type="match status" value="1"/>
</dbReference>
<dbReference type="EMBL" id="FMAF01000001">
    <property type="protein sequence ID" value="SCB08368.1"/>
    <property type="molecule type" value="Genomic_DNA"/>
</dbReference>
<reference evidence="2 3" key="1">
    <citation type="submission" date="2016-08" db="EMBL/GenBank/DDBJ databases">
        <authorList>
            <person name="Seilhamer J.J."/>
        </authorList>
    </citation>
    <scope>NUCLEOTIDE SEQUENCE [LARGE SCALE GENOMIC DNA]</scope>
    <source>
        <strain evidence="2 3">P1-7</strain>
    </source>
</reference>
<feature type="domain" description="Tetracyclin repressor-like C-terminal" evidence="1">
    <location>
        <begin position="1"/>
        <end position="71"/>
    </location>
</feature>
<dbReference type="AlphaFoldDB" id="A0A1C3TYY5"/>
<accession>A0A1C3TYY5</accession>
<dbReference type="Proteomes" id="UP000199205">
    <property type="component" value="Unassembled WGS sequence"/>
</dbReference>
<protein>
    <recommendedName>
        <fullName evidence="1">Tetracyclin repressor-like C-terminal domain-containing protein</fullName>
    </recommendedName>
</protein>
<dbReference type="Gene3D" id="1.10.357.10">
    <property type="entry name" value="Tetracycline Repressor, domain 2"/>
    <property type="match status" value="1"/>
</dbReference>
<sequence>MTELVRHHVPELGDGAQMFCLMSLLSAGALLAYAPPPSSLLAVYADEPALGALHMELRDALRASFTSTLLGALPRA</sequence>
<dbReference type="InterPro" id="IPR041483">
    <property type="entry name" value="TetR_C_34"/>
</dbReference>
<proteinExistence type="predicted"/>
<evidence type="ECO:0000313" key="3">
    <source>
        <dbReference type="Proteomes" id="UP000199205"/>
    </source>
</evidence>
<gene>
    <name evidence="2" type="ORF">GA0061101_101206</name>
</gene>
<evidence type="ECO:0000313" key="2">
    <source>
        <dbReference type="EMBL" id="SCB08368.1"/>
    </source>
</evidence>
<evidence type="ECO:0000259" key="1">
    <source>
        <dbReference type="Pfam" id="PF17929"/>
    </source>
</evidence>